<name>A0A0J7KFT9_LASNI</name>
<dbReference type="AlphaFoldDB" id="A0A0J7KFT9"/>
<feature type="compositionally biased region" description="Basic and acidic residues" evidence="1">
    <location>
        <begin position="474"/>
        <end position="484"/>
    </location>
</feature>
<feature type="region of interest" description="Disordered" evidence="1">
    <location>
        <begin position="365"/>
        <end position="403"/>
    </location>
</feature>
<feature type="region of interest" description="Disordered" evidence="1">
    <location>
        <begin position="422"/>
        <end position="484"/>
    </location>
</feature>
<organism evidence="3 4">
    <name type="scientific">Lasius niger</name>
    <name type="common">Black garden ant</name>
    <dbReference type="NCBI Taxonomy" id="67767"/>
    <lineage>
        <taxon>Eukaryota</taxon>
        <taxon>Metazoa</taxon>
        <taxon>Ecdysozoa</taxon>
        <taxon>Arthropoda</taxon>
        <taxon>Hexapoda</taxon>
        <taxon>Insecta</taxon>
        <taxon>Pterygota</taxon>
        <taxon>Neoptera</taxon>
        <taxon>Endopterygota</taxon>
        <taxon>Hymenoptera</taxon>
        <taxon>Apocrita</taxon>
        <taxon>Aculeata</taxon>
        <taxon>Formicoidea</taxon>
        <taxon>Formicidae</taxon>
        <taxon>Formicinae</taxon>
        <taxon>Lasius</taxon>
        <taxon>Lasius</taxon>
    </lineage>
</organism>
<dbReference type="SUPFAM" id="SSF49562">
    <property type="entry name" value="C2 domain (Calcium/lipid-binding domain, CaLB)"/>
    <property type="match status" value="1"/>
</dbReference>
<dbReference type="InterPro" id="IPR031139">
    <property type="entry name" value="RPGRIP1_fam"/>
</dbReference>
<dbReference type="Proteomes" id="UP000036403">
    <property type="component" value="Unassembled WGS sequence"/>
</dbReference>
<dbReference type="OrthoDB" id="2133912at2759"/>
<feature type="compositionally biased region" description="Basic and acidic residues" evidence="1">
    <location>
        <begin position="438"/>
        <end position="455"/>
    </location>
</feature>
<evidence type="ECO:0000259" key="2">
    <source>
        <dbReference type="Pfam" id="PF18111"/>
    </source>
</evidence>
<comment type="caution">
    <text evidence="3">The sequence shown here is derived from an EMBL/GenBank/DDBJ whole genome shotgun (WGS) entry which is preliminary data.</text>
</comment>
<proteinExistence type="predicted"/>
<evidence type="ECO:0000256" key="1">
    <source>
        <dbReference type="SAM" id="MobiDB-lite"/>
    </source>
</evidence>
<dbReference type="InterPro" id="IPR041091">
    <property type="entry name" value="RPGRIP1_C"/>
</dbReference>
<dbReference type="Pfam" id="PF18111">
    <property type="entry name" value="RPGR1_C"/>
    <property type="match status" value="1"/>
</dbReference>
<accession>A0A0J7KFT9</accession>
<feature type="compositionally biased region" description="Basic and acidic residues" evidence="1">
    <location>
        <begin position="383"/>
        <end position="403"/>
    </location>
</feature>
<dbReference type="PaxDb" id="67767-A0A0J7KFT9"/>
<feature type="domain" description="RPGRIP1 C-terminal" evidence="2">
    <location>
        <begin position="499"/>
        <end position="657"/>
    </location>
</feature>
<dbReference type="Gene3D" id="2.60.40.150">
    <property type="entry name" value="C2 domain"/>
    <property type="match status" value="2"/>
</dbReference>
<dbReference type="STRING" id="67767.A0A0J7KFT9"/>
<protein>
    <submittedName>
        <fullName evidence="3">X-linked retinitis pigmentosa gtpase regulator-interacting protein 1</fullName>
    </submittedName>
</protein>
<evidence type="ECO:0000313" key="4">
    <source>
        <dbReference type="Proteomes" id="UP000036403"/>
    </source>
</evidence>
<dbReference type="EMBL" id="LBMM01008204">
    <property type="protein sequence ID" value="KMQ89061.1"/>
    <property type="molecule type" value="Genomic_DNA"/>
</dbReference>
<dbReference type="PANTHER" id="PTHR14240">
    <property type="entry name" value="RETINITIS PIGMENTOSA GTPASE REGULATOR-INTERACTING PROTEIN"/>
    <property type="match status" value="1"/>
</dbReference>
<dbReference type="InterPro" id="IPR035892">
    <property type="entry name" value="C2_domain_sf"/>
</dbReference>
<gene>
    <name evidence="3" type="ORF">RF55_11346</name>
</gene>
<reference evidence="3 4" key="1">
    <citation type="submission" date="2015-04" db="EMBL/GenBank/DDBJ databases">
        <title>Lasius niger genome sequencing.</title>
        <authorList>
            <person name="Konorov E.A."/>
            <person name="Nikitin M.A."/>
            <person name="Kirill M.V."/>
            <person name="Chang P."/>
        </authorList>
    </citation>
    <scope>NUCLEOTIDE SEQUENCE [LARGE SCALE GENOMIC DNA]</scope>
    <source>
        <tissue evidence="3">Whole</tissue>
    </source>
</reference>
<keyword evidence="4" id="KW-1185">Reference proteome</keyword>
<sequence length="665" mass="76215">MFLILFDVLQEYMSFNNVDETFSSHQVSTIKNPLIDVNNNNLSVITTRGIKQNCLSADAAENLESDCRCALQSITAVDTKDCKNLACEKKSATVLMKDTCSSMKDALDVNLFPKIHEKCRKSSYRDISKDFCAEKTVKKLKRLKSPRCNLTCHFRKLKDPLSLEEKQKLPCRIECLDDSMKLTACPTECFPLLISDSQGLIEIHISRLQLSTSVAKIPEEEDICNLYIYISWDIWGEKTAYTPRMKCPNLIFNSSSVYRIADLSSFFKNVLSEYLVFRVNIVRRNDTSYTLARAKVSIKDILDYPQNKLHYIVPVSSVISCFFGVNFGQLSLWVRLSCNVDMVEAFKKQCGITSLRDVPLHVPSIRKDTNDVPQESFVPHPSVKVEDARPKDQDLKDRTIREKSKELHIQSPLDIKFEYETENSEDENYLDNSNNEDFASRRDGTNRISEEDKRITARCPDSDALTDSNNVETQRQKRDTLKDSSSMKEFRTLIENHLEKDTIIIEIASMQLLNESFIMQDDEIHLLYVEYSFLGRRGEDMETVSVEKPKTASQEMFYNFKKNEKTHSVERNILRSMLVESTSPNVKFIIISEPLPEETEVKECEEVGYAIFNIKKYALGDGSRDVSLPIKDDRNRQIGTLKIVVSGFDAIRQCLSDVKAIKQLG</sequence>
<evidence type="ECO:0000313" key="3">
    <source>
        <dbReference type="EMBL" id="KMQ89061.1"/>
    </source>
</evidence>